<evidence type="ECO:0000256" key="1">
    <source>
        <dbReference type="ARBA" id="ARBA00023015"/>
    </source>
</evidence>
<dbReference type="Gene3D" id="1.10.10.10">
    <property type="entry name" value="Winged helix-like DNA-binding domain superfamily/Winged helix DNA-binding domain"/>
    <property type="match status" value="1"/>
</dbReference>
<dbReference type="PROSITE" id="PS50987">
    <property type="entry name" value="HTH_ARSR_2"/>
    <property type="match status" value="1"/>
</dbReference>
<dbReference type="SUPFAM" id="SSF46785">
    <property type="entry name" value="Winged helix' DNA-binding domain"/>
    <property type="match status" value="1"/>
</dbReference>
<organism evidence="5 6">
    <name type="scientific">Pseudaminobacter salicylatoxidans</name>
    <dbReference type="NCBI Taxonomy" id="93369"/>
    <lineage>
        <taxon>Bacteria</taxon>
        <taxon>Pseudomonadati</taxon>
        <taxon>Pseudomonadota</taxon>
        <taxon>Alphaproteobacteria</taxon>
        <taxon>Hyphomicrobiales</taxon>
        <taxon>Phyllobacteriaceae</taxon>
        <taxon>Pseudaminobacter</taxon>
    </lineage>
</organism>
<dbReference type="CDD" id="cd00090">
    <property type="entry name" value="HTH_ARSR"/>
    <property type="match status" value="1"/>
</dbReference>
<dbReference type="GO" id="GO:0003700">
    <property type="term" value="F:DNA-binding transcription factor activity"/>
    <property type="evidence" value="ECO:0007669"/>
    <property type="project" value="InterPro"/>
</dbReference>
<dbReference type="PRINTS" id="PR00778">
    <property type="entry name" value="HTHARSR"/>
</dbReference>
<dbReference type="Proteomes" id="UP000245396">
    <property type="component" value="Unassembled WGS sequence"/>
</dbReference>
<dbReference type="InterPro" id="IPR051081">
    <property type="entry name" value="HTH_MetalResp_TranReg"/>
</dbReference>
<evidence type="ECO:0000256" key="2">
    <source>
        <dbReference type="ARBA" id="ARBA00023125"/>
    </source>
</evidence>
<keyword evidence="2 5" id="KW-0238">DNA-binding</keyword>
<feature type="domain" description="HTH arsR-type" evidence="4">
    <location>
        <begin position="40"/>
        <end position="133"/>
    </location>
</feature>
<accession>A0A316C9R9</accession>
<evidence type="ECO:0000313" key="5">
    <source>
        <dbReference type="EMBL" id="PWJ86511.1"/>
    </source>
</evidence>
<dbReference type="NCBIfam" id="NF033788">
    <property type="entry name" value="HTH_metalloreg"/>
    <property type="match status" value="1"/>
</dbReference>
<keyword evidence="3" id="KW-0804">Transcription</keyword>
<dbReference type="STRING" id="1192868.GCA_000304395_02988"/>
<proteinExistence type="predicted"/>
<dbReference type="InterPro" id="IPR036388">
    <property type="entry name" value="WH-like_DNA-bd_sf"/>
</dbReference>
<evidence type="ECO:0000256" key="3">
    <source>
        <dbReference type="ARBA" id="ARBA00023163"/>
    </source>
</evidence>
<dbReference type="GO" id="GO:0003677">
    <property type="term" value="F:DNA binding"/>
    <property type="evidence" value="ECO:0007669"/>
    <property type="project" value="UniProtKB-KW"/>
</dbReference>
<gene>
    <name evidence="5" type="ORF">C7441_101392</name>
</gene>
<keyword evidence="6" id="KW-1185">Reference proteome</keyword>
<dbReference type="EMBL" id="QGGG01000001">
    <property type="protein sequence ID" value="PWJ86511.1"/>
    <property type="molecule type" value="Genomic_DNA"/>
</dbReference>
<dbReference type="RefSeq" id="WP_244916032.1">
    <property type="nucleotide sequence ID" value="NZ_QGGG01000001.1"/>
</dbReference>
<evidence type="ECO:0000313" key="6">
    <source>
        <dbReference type="Proteomes" id="UP000245396"/>
    </source>
</evidence>
<keyword evidence="1" id="KW-0805">Transcription regulation</keyword>
<dbReference type="InterPro" id="IPR001845">
    <property type="entry name" value="HTH_ArsR_DNA-bd_dom"/>
</dbReference>
<evidence type="ECO:0000259" key="4">
    <source>
        <dbReference type="PROSITE" id="PS50987"/>
    </source>
</evidence>
<dbReference type="Pfam" id="PF01022">
    <property type="entry name" value="HTH_5"/>
    <property type="match status" value="1"/>
</dbReference>
<comment type="caution">
    <text evidence="5">The sequence shown here is derived from an EMBL/GenBank/DDBJ whole genome shotgun (WGS) entry which is preliminary data.</text>
</comment>
<sequence>MLTNFLDMGERPFGEPRPRRHSAQAPNADLTSAAAGFDSLAAWAAKVSDVLKAAAHEGRFLVLRLLADGEKSVSELEEIMTLPQSVVSQHLARLRHDGLVKARREGRIVYYSLANAESAAMISVFCRYGGLQGPTP</sequence>
<dbReference type="InterPro" id="IPR036390">
    <property type="entry name" value="WH_DNA-bd_sf"/>
</dbReference>
<reference evidence="5 6" key="1">
    <citation type="submission" date="2018-05" db="EMBL/GenBank/DDBJ databases">
        <title>Genomic Encyclopedia of Type Strains, Phase IV (KMG-IV): sequencing the most valuable type-strain genomes for metagenomic binning, comparative biology and taxonomic classification.</title>
        <authorList>
            <person name="Goeker M."/>
        </authorList>
    </citation>
    <scope>NUCLEOTIDE SEQUENCE [LARGE SCALE GENOMIC DNA]</scope>
    <source>
        <strain evidence="5 6">DSM 6986</strain>
    </source>
</reference>
<dbReference type="PANTHER" id="PTHR33154:SF28">
    <property type="entry name" value="HTH-TYPE TRANSCRIPTIONAL REGULATOR YGAV-RELATED"/>
    <property type="match status" value="1"/>
</dbReference>
<name>A0A316C9R9_PSESE</name>
<dbReference type="AlphaFoldDB" id="A0A316C9R9"/>
<protein>
    <submittedName>
        <fullName evidence="5">DNA-binding transcriptional ArsR family regulator</fullName>
    </submittedName>
</protein>
<dbReference type="SMART" id="SM00418">
    <property type="entry name" value="HTH_ARSR"/>
    <property type="match status" value="1"/>
</dbReference>
<dbReference type="InterPro" id="IPR011991">
    <property type="entry name" value="ArsR-like_HTH"/>
</dbReference>
<dbReference type="PANTHER" id="PTHR33154">
    <property type="entry name" value="TRANSCRIPTIONAL REGULATOR, ARSR FAMILY"/>
    <property type="match status" value="1"/>
</dbReference>